<evidence type="ECO:0000256" key="5">
    <source>
        <dbReference type="ARBA" id="ARBA00022519"/>
    </source>
</evidence>
<evidence type="ECO:0000259" key="10">
    <source>
        <dbReference type="Pfam" id="PF02501"/>
    </source>
</evidence>
<evidence type="ECO:0000256" key="6">
    <source>
        <dbReference type="ARBA" id="ARBA00022692"/>
    </source>
</evidence>
<dbReference type="Pfam" id="PF07963">
    <property type="entry name" value="N_methyl"/>
    <property type="match status" value="1"/>
</dbReference>
<dbReference type="InterPro" id="IPR010052">
    <property type="entry name" value="T2SS_protein-GspI"/>
</dbReference>
<dbReference type="PANTHER" id="PTHR38779:SF2">
    <property type="entry name" value="TYPE II SECRETION SYSTEM PROTEIN I-RELATED"/>
    <property type="match status" value="1"/>
</dbReference>
<dbReference type="Proteomes" id="UP000619761">
    <property type="component" value="Unassembled WGS sequence"/>
</dbReference>
<keyword evidence="6 9" id="KW-0812">Transmembrane</keyword>
<dbReference type="Gene3D" id="3.30.1300.30">
    <property type="entry name" value="GSPII I/J protein-like"/>
    <property type="match status" value="1"/>
</dbReference>
<keyword evidence="5 9" id="KW-0997">Cell inner membrane</keyword>
<dbReference type="InterPro" id="IPR012902">
    <property type="entry name" value="N_methyl_site"/>
</dbReference>
<keyword evidence="12" id="KW-1185">Reference proteome</keyword>
<dbReference type="PANTHER" id="PTHR38779">
    <property type="entry name" value="TYPE II SECRETION SYSTEM PROTEIN I-RELATED"/>
    <property type="match status" value="1"/>
</dbReference>
<evidence type="ECO:0000313" key="12">
    <source>
        <dbReference type="Proteomes" id="UP000619761"/>
    </source>
</evidence>
<gene>
    <name evidence="11" type="ORF">GCM10011613_35050</name>
</gene>
<dbReference type="SUPFAM" id="SSF54523">
    <property type="entry name" value="Pili subunits"/>
    <property type="match status" value="1"/>
</dbReference>
<comment type="similarity">
    <text evidence="2 9">Belongs to the GSP I family.</text>
</comment>
<keyword evidence="8 9" id="KW-0472">Membrane</keyword>
<evidence type="ECO:0000256" key="9">
    <source>
        <dbReference type="RuleBase" id="RU368030"/>
    </source>
</evidence>
<proteinExistence type="inferred from homology"/>
<organism evidence="11 12">
    <name type="scientific">Cellvibrio zantedeschiae</name>
    <dbReference type="NCBI Taxonomy" id="1237077"/>
    <lineage>
        <taxon>Bacteria</taxon>
        <taxon>Pseudomonadati</taxon>
        <taxon>Pseudomonadota</taxon>
        <taxon>Gammaproteobacteria</taxon>
        <taxon>Cellvibrionales</taxon>
        <taxon>Cellvibrionaceae</taxon>
        <taxon>Cellvibrio</taxon>
    </lineage>
</organism>
<keyword evidence="3" id="KW-1003">Cell membrane</keyword>
<dbReference type="NCBIfam" id="TIGR02532">
    <property type="entry name" value="IV_pilin_GFxxxE"/>
    <property type="match status" value="1"/>
</dbReference>
<evidence type="ECO:0000256" key="4">
    <source>
        <dbReference type="ARBA" id="ARBA00022481"/>
    </source>
</evidence>
<evidence type="ECO:0000256" key="1">
    <source>
        <dbReference type="ARBA" id="ARBA00004377"/>
    </source>
</evidence>
<dbReference type="NCBIfam" id="TIGR01707">
    <property type="entry name" value="gspI"/>
    <property type="match status" value="1"/>
</dbReference>
<evidence type="ECO:0000256" key="7">
    <source>
        <dbReference type="ARBA" id="ARBA00022989"/>
    </source>
</evidence>
<dbReference type="RefSeq" id="WP_189421029.1">
    <property type="nucleotide sequence ID" value="NZ_BMYZ01000004.1"/>
</dbReference>
<protein>
    <recommendedName>
        <fullName evidence="9">Type II secretion system protein I</fullName>
        <shortName evidence="9">T2SS minor pseudopilin I</shortName>
    </recommendedName>
</protein>
<reference evidence="12" key="1">
    <citation type="journal article" date="2019" name="Int. J. Syst. Evol. Microbiol.">
        <title>The Global Catalogue of Microorganisms (GCM) 10K type strain sequencing project: providing services to taxonomists for standard genome sequencing and annotation.</title>
        <authorList>
            <consortium name="The Broad Institute Genomics Platform"/>
            <consortium name="The Broad Institute Genome Sequencing Center for Infectious Disease"/>
            <person name="Wu L."/>
            <person name="Ma J."/>
        </authorList>
    </citation>
    <scope>NUCLEOTIDE SEQUENCE [LARGE SCALE GENOMIC DNA]</scope>
    <source>
        <strain evidence="12">KCTC 32239</strain>
    </source>
</reference>
<keyword evidence="4 9" id="KW-0488">Methylation</keyword>
<comment type="caution">
    <text evidence="11">The sequence shown here is derived from an EMBL/GenBank/DDBJ whole genome shotgun (WGS) entry which is preliminary data.</text>
</comment>
<dbReference type="InterPro" id="IPR003413">
    <property type="entry name" value="T2SS_GspI_C"/>
</dbReference>
<evidence type="ECO:0000256" key="3">
    <source>
        <dbReference type="ARBA" id="ARBA00022475"/>
    </source>
</evidence>
<feature type="domain" description="Type II secretion system protein GspI C-terminal" evidence="10">
    <location>
        <begin position="57"/>
        <end position="156"/>
    </location>
</feature>
<feature type="transmembrane region" description="Helical" evidence="9">
    <location>
        <begin position="28"/>
        <end position="47"/>
    </location>
</feature>
<comment type="function">
    <text evidence="9">Component of the type II secretion system required for the energy-dependent secretion of extracellular factors such as proteases and toxins from the periplasm.</text>
</comment>
<dbReference type="Pfam" id="PF02501">
    <property type="entry name" value="T2SSI"/>
    <property type="match status" value="1"/>
</dbReference>
<evidence type="ECO:0000256" key="8">
    <source>
        <dbReference type="ARBA" id="ARBA00023136"/>
    </source>
</evidence>
<comment type="subunit">
    <text evidence="9">Type II secretion is composed of four main components: the outer membrane complex, the inner membrane complex, the cytoplasmic secretion ATPase and the periplasm-spanning pseudopilus.</text>
</comment>
<dbReference type="InterPro" id="IPR045584">
    <property type="entry name" value="Pilin-like"/>
</dbReference>
<evidence type="ECO:0000313" key="11">
    <source>
        <dbReference type="EMBL" id="GGY86850.1"/>
    </source>
</evidence>
<dbReference type="EMBL" id="BMYZ01000004">
    <property type="protein sequence ID" value="GGY86850.1"/>
    <property type="molecule type" value="Genomic_DNA"/>
</dbReference>
<comment type="subcellular location">
    <subcellularLocation>
        <location evidence="1 9">Cell inner membrane</location>
        <topology evidence="1 9">Single-pass membrane protein</topology>
    </subcellularLocation>
</comment>
<accession>A0ABQ3BAJ9</accession>
<evidence type="ECO:0000256" key="2">
    <source>
        <dbReference type="ARBA" id="ARBA00008358"/>
    </source>
</evidence>
<name>A0ABQ3BAJ9_9GAMM</name>
<sequence>MTSKITKPKAINAKAHLAATKGFTLVEVMVALMIVAMALPALVILVMSQVDGAAHIRNKTYGMWIAENELTRLTLLNNKELFPKYKLAEKDSGRTEMMGLQWQWQYETVVAEEIPVQGILKLDIDVAVLGVADSSGFKPAQGLEKVDPIAHLTGYMSE</sequence>
<keyword evidence="7 9" id="KW-1133">Transmembrane helix</keyword>
<comment type="PTM">
    <text evidence="9">Cleaved by prepilin peptidase.</text>
</comment>